<reference evidence="4 6" key="3">
    <citation type="journal article" name="Genome Announc.">
        <title>Complete Genome Sequence of Pseudomonas balearica DSM 6083T.</title>
        <authorList>
            <person name="Bennasar-Figueras A."/>
            <person name="Salva-Serra F."/>
            <person name="Jaen-Luchoro D."/>
            <person name="Segui C."/>
            <person name="Aliaga F."/>
            <person name="Busquets A."/>
            <person name="Gomila M."/>
            <person name="Moore E.R."/>
            <person name="Lalucat J."/>
        </authorList>
    </citation>
    <scope>NUCLEOTIDE SEQUENCE [LARGE SCALE GENOMIC DNA]</scope>
    <source>
        <strain evidence="6">DSM 6083</strain>
        <strain evidence="4">DSM6083</strain>
    </source>
</reference>
<dbReference type="RefSeq" id="WP_043221942.1">
    <property type="nucleotide sequence ID" value="NZ_CP007511.1"/>
</dbReference>
<dbReference type="GO" id="GO:0016788">
    <property type="term" value="F:hydrolase activity, acting on ester bonds"/>
    <property type="evidence" value="ECO:0007669"/>
    <property type="project" value="TreeGrafter"/>
</dbReference>
<name>A0A8D3Y3P3_9GAMM</name>
<evidence type="ECO:0000313" key="5">
    <source>
        <dbReference type="EMBL" id="SDM73577.1"/>
    </source>
</evidence>
<dbReference type="KEGG" id="pbm:CL52_17060"/>
<feature type="chain" id="PRO_5034959206" evidence="3">
    <location>
        <begin position="20"/>
        <end position="311"/>
    </location>
</feature>
<accession>A0A8D3Y3P3</accession>
<dbReference type="EMBL" id="CP007511">
    <property type="protein sequence ID" value="AJE16663.1"/>
    <property type="molecule type" value="Genomic_DNA"/>
</dbReference>
<evidence type="ECO:0000256" key="2">
    <source>
        <dbReference type="ARBA" id="ARBA00022801"/>
    </source>
</evidence>
<dbReference type="Pfam" id="PF00756">
    <property type="entry name" value="Esterase"/>
    <property type="match status" value="1"/>
</dbReference>
<dbReference type="InterPro" id="IPR000801">
    <property type="entry name" value="Esterase-like"/>
</dbReference>
<dbReference type="InterPro" id="IPR052558">
    <property type="entry name" value="Siderophore_Hydrolase_D"/>
</dbReference>
<dbReference type="EMBL" id="FNHO01000008">
    <property type="protein sequence ID" value="SDM73577.1"/>
    <property type="molecule type" value="Genomic_DNA"/>
</dbReference>
<gene>
    <name evidence="4" type="ORF">CL52_17060</name>
    <name evidence="5" type="ORF">SAMN05660875_10873</name>
</gene>
<proteinExistence type="inferred from homology"/>
<protein>
    <submittedName>
        <fullName evidence="4">Alpha/beta hydrolase</fullName>
    </submittedName>
</protein>
<dbReference type="Gene3D" id="3.40.50.1820">
    <property type="entry name" value="alpha/beta hydrolase"/>
    <property type="match status" value="1"/>
</dbReference>
<dbReference type="SUPFAM" id="SSF53474">
    <property type="entry name" value="alpha/beta-Hydrolases"/>
    <property type="match status" value="1"/>
</dbReference>
<evidence type="ECO:0000313" key="4">
    <source>
        <dbReference type="EMBL" id="AJE16663.1"/>
    </source>
</evidence>
<dbReference type="PANTHER" id="PTHR40841">
    <property type="entry name" value="SIDEROPHORE TRIACETYLFUSARININE C ESTERASE"/>
    <property type="match status" value="1"/>
</dbReference>
<keyword evidence="3" id="KW-0732">Signal</keyword>
<evidence type="ECO:0000256" key="3">
    <source>
        <dbReference type="SAM" id="SignalP"/>
    </source>
</evidence>
<evidence type="ECO:0000313" key="6">
    <source>
        <dbReference type="Proteomes" id="UP000031271"/>
    </source>
</evidence>
<dbReference type="InterPro" id="IPR029058">
    <property type="entry name" value="AB_hydrolase_fold"/>
</dbReference>
<sequence length="311" mass="33785">MRRLVLALLATLGAGGAAAEDAAPAWQAVTLAHTEQRSVHSRHTGRDYRIFVARPQQEPPAAGYPVLFVLDGNALFPTLALQAQALEARPAPALRDSVLVVGIGYPNTQLYNFEARAEDYTPDAADRQRLPGRPAPPAGGAERFLAFIEDELKPLIAARYRVDPSRQTLFGHSYGGLFTLYALLERPQAFSGYVAASPSIWWYQGFVERRLSAFERRAGKDAPRAQLLITAGSAEEPQADDPLSDPRQRHLAERRMVGNARETAQRLAAVAGLRVDLRINAGANHGTNAQYSTVQALELASRVGRAAAEAD</sequence>
<organism evidence="4 6">
    <name type="scientific">Stutzerimonas balearica DSM 6083</name>
    <dbReference type="NCBI Taxonomy" id="1123016"/>
    <lineage>
        <taxon>Bacteria</taxon>
        <taxon>Pseudomonadati</taxon>
        <taxon>Pseudomonadota</taxon>
        <taxon>Gammaproteobacteria</taxon>
        <taxon>Pseudomonadales</taxon>
        <taxon>Pseudomonadaceae</taxon>
        <taxon>Stutzerimonas</taxon>
    </lineage>
</organism>
<evidence type="ECO:0000313" key="7">
    <source>
        <dbReference type="Proteomes" id="UP000182276"/>
    </source>
</evidence>
<comment type="similarity">
    <text evidence="1">Belongs to the esterase D family.</text>
</comment>
<dbReference type="Proteomes" id="UP000031271">
    <property type="component" value="Chromosome"/>
</dbReference>
<dbReference type="Proteomes" id="UP000182276">
    <property type="component" value="Unassembled WGS sequence"/>
</dbReference>
<dbReference type="GeneID" id="77261595"/>
<dbReference type="AlphaFoldDB" id="A0A8D3Y3P3"/>
<dbReference type="PANTHER" id="PTHR40841:SF2">
    <property type="entry name" value="SIDEROPHORE-DEGRADING ESTERASE (EUROFUNG)"/>
    <property type="match status" value="1"/>
</dbReference>
<reference evidence="6" key="1">
    <citation type="submission" date="2014-03" db="EMBL/GenBank/DDBJ databases">
        <title>Complete genome of Pseudomonas balearica DSM 6083T, a sewage water isolate from an enrichment with 2-methylnaphthalene.</title>
        <authorList>
            <person name="Salva-Serra F."/>
            <person name="Jaen-Luchoro D."/>
            <person name="Busquets A."/>
            <person name="Pena A."/>
            <person name="Gomila M."/>
            <person name="Bosch R."/>
            <person name="Nogales B."/>
            <person name="Garcia-Valdes E."/>
            <person name="Lalucat J."/>
            <person name="Bennasar A."/>
        </authorList>
    </citation>
    <scope>NUCLEOTIDE SEQUENCE [LARGE SCALE GENOMIC DNA]</scope>
    <source>
        <strain evidence="6">DSM 6083</strain>
    </source>
</reference>
<keyword evidence="2 4" id="KW-0378">Hydrolase</keyword>
<keyword evidence="7" id="KW-1185">Reference proteome</keyword>
<evidence type="ECO:0000256" key="1">
    <source>
        <dbReference type="ARBA" id="ARBA00005622"/>
    </source>
</evidence>
<reference evidence="5 7" key="2">
    <citation type="submission" date="2016-10" db="EMBL/GenBank/DDBJ databases">
        <authorList>
            <person name="Varghese N."/>
            <person name="Submissions S."/>
        </authorList>
    </citation>
    <scope>NUCLEOTIDE SEQUENCE [LARGE SCALE GENOMIC DNA]</scope>
    <source>
        <strain evidence="5 7">DSM 6083</strain>
    </source>
</reference>
<feature type="signal peptide" evidence="3">
    <location>
        <begin position="1"/>
        <end position="19"/>
    </location>
</feature>